<dbReference type="Pfam" id="PF23670">
    <property type="entry name" value="PIGBOS1"/>
    <property type="match status" value="1"/>
</dbReference>
<dbReference type="EMBL" id="CENE01000031">
    <property type="protein sequence ID" value="CEQ42636.1"/>
    <property type="molecule type" value="Genomic_DNA"/>
</dbReference>
<evidence type="ECO:0000313" key="3">
    <source>
        <dbReference type="Proteomes" id="UP000243876"/>
    </source>
</evidence>
<name>A0A0D6ES58_SPOSA</name>
<feature type="compositionally biased region" description="Basic and acidic residues" evidence="1">
    <location>
        <begin position="63"/>
        <end position="85"/>
    </location>
</feature>
<feature type="non-terminal residue" evidence="2">
    <location>
        <position position="1"/>
    </location>
</feature>
<organism evidence="2 3">
    <name type="scientific">Sporidiobolus salmonicolor</name>
    <name type="common">Yeast-like fungus</name>
    <name type="synonym">Sporobolomyces salmonicolor</name>
    <dbReference type="NCBI Taxonomy" id="5005"/>
    <lineage>
        <taxon>Eukaryota</taxon>
        <taxon>Fungi</taxon>
        <taxon>Dikarya</taxon>
        <taxon>Basidiomycota</taxon>
        <taxon>Pucciniomycotina</taxon>
        <taxon>Microbotryomycetes</taxon>
        <taxon>Sporidiobolales</taxon>
        <taxon>Sporidiobolaceae</taxon>
        <taxon>Sporobolomyces</taxon>
    </lineage>
</organism>
<accession>A0A0D6ES58</accession>
<feature type="region of interest" description="Disordered" evidence="1">
    <location>
        <begin position="34"/>
        <end position="85"/>
    </location>
</feature>
<evidence type="ECO:0000313" key="2">
    <source>
        <dbReference type="EMBL" id="CEQ42636.1"/>
    </source>
</evidence>
<dbReference type="OrthoDB" id="4093673at2759"/>
<keyword evidence="3" id="KW-1185">Reference proteome</keyword>
<gene>
    <name evidence="2" type="primary">SPOSA6832_04482</name>
</gene>
<dbReference type="InterPro" id="IPR057394">
    <property type="entry name" value="PIGBOS1"/>
</dbReference>
<protein>
    <submittedName>
        <fullName evidence="2">SPOSA6832_04482-mRNA-1:cds</fullName>
    </submittedName>
</protein>
<sequence length="85" mass="9135">MASRLVSPALALAIGVGSGIWIFKPLLESYAQSTDGTFRPENDHHSAPVPPLPFTNLQPAKTADGHDLPPRPADELPTEVPKREV</sequence>
<evidence type="ECO:0000256" key="1">
    <source>
        <dbReference type="SAM" id="MobiDB-lite"/>
    </source>
</evidence>
<dbReference type="Proteomes" id="UP000243876">
    <property type="component" value="Unassembled WGS sequence"/>
</dbReference>
<dbReference type="AlphaFoldDB" id="A0A0D6ES58"/>
<reference evidence="3" key="1">
    <citation type="submission" date="2015-02" db="EMBL/GenBank/DDBJ databases">
        <authorList>
            <person name="Gon?alves P."/>
        </authorList>
    </citation>
    <scope>NUCLEOTIDE SEQUENCE [LARGE SCALE GENOMIC DNA]</scope>
</reference>
<proteinExistence type="predicted"/>